<protein>
    <submittedName>
        <fullName evidence="2">Uncharacterized protein</fullName>
    </submittedName>
</protein>
<proteinExistence type="predicted"/>
<evidence type="ECO:0000313" key="3">
    <source>
        <dbReference type="Proteomes" id="UP001454036"/>
    </source>
</evidence>
<name>A0AAV3QXW9_LITER</name>
<feature type="region of interest" description="Disordered" evidence="1">
    <location>
        <begin position="159"/>
        <end position="186"/>
    </location>
</feature>
<dbReference type="Proteomes" id="UP001454036">
    <property type="component" value="Unassembled WGS sequence"/>
</dbReference>
<accession>A0AAV3QXW9</accession>
<comment type="caution">
    <text evidence="2">The sequence shown here is derived from an EMBL/GenBank/DDBJ whole genome shotgun (WGS) entry which is preliminary data.</text>
</comment>
<organism evidence="2 3">
    <name type="scientific">Lithospermum erythrorhizon</name>
    <name type="common">Purple gromwell</name>
    <name type="synonym">Lithospermum officinale var. erythrorhizon</name>
    <dbReference type="NCBI Taxonomy" id="34254"/>
    <lineage>
        <taxon>Eukaryota</taxon>
        <taxon>Viridiplantae</taxon>
        <taxon>Streptophyta</taxon>
        <taxon>Embryophyta</taxon>
        <taxon>Tracheophyta</taxon>
        <taxon>Spermatophyta</taxon>
        <taxon>Magnoliopsida</taxon>
        <taxon>eudicotyledons</taxon>
        <taxon>Gunneridae</taxon>
        <taxon>Pentapetalae</taxon>
        <taxon>asterids</taxon>
        <taxon>lamiids</taxon>
        <taxon>Boraginales</taxon>
        <taxon>Boraginaceae</taxon>
        <taxon>Boraginoideae</taxon>
        <taxon>Lithospermeae</taxon>
        <taxon>Lithospermum</taxon>
    </lineage>
</organism>
<gene>
    <name evidence="2" type="ORF">LIER_40377</name>
</gene>
<dbReference type="EMBL" id="BAABME010023168">
    <property type="protein sequence ID" value="GAA0167448.1"/>
    <property type="molecule type" value="Genomic_DNA"/>
</dbReference>
<reference evidence="2 3" key="1">
    <citation type="submission" date="2024-01" db="EMBL/GenBank/DDBJ databases">
        <title>The complete chloroplast genome sequence of Lithospermum erythrorhizon: insights into the phylogenetic relationship among Boraginaceae species and the maternal lineages of purple gromwells.</title>
        <authorList>
            <person name="Okada T."/>
            <person name="Watanabe K."/>
        </authorList>
    </citation>
    <scope>NUCLEOTIDE SEQUENCE [LARGE SCALE GENOMIC DNA]</scope>
</reference>
<evidence type="ECO:0000313" key="2">
    <source>
        <dbReference type="EMBL" id="GAA0167448.1"/>
    </source>
</evidence>
<feature type="compositionally biased region" description="Polar residues" evidence="1">
    <location>
        <begin position="165"/>
        <end position="176"/>
    </location>
</feature>
<evidence type="ECO:0000256" key="1">
    <source>
        <dbReference type="SAM" id="MobiDB-lite"/>
    </source>
</evidence>
<dbReference type="AlphaFoldDB" id="A0AAV3QXW9"/>
<keyword evidence="3" id="KW-1185">Reference proteome</keyword>
<sequence>MCEFGVLSRIKFILDSNTGLPCSCLEPTAPEVSFFHIARILPLLAYRVLNFCDESSFENVPPFSWLTCFVEPLVSSLLTWATRHRPRLPFGEASASIPLDVAPKSQGMGTHTRQSLKGHLSSSSLLLGQRQGPLPTSNQVPGAALVDVGGQHSTTVVLEPEDQGSVGSATPQTPSSVHPKLRSLSP</sequence>